<reference evidence="6" key="1">
    <citation type="journal article" date="2011" name="Appl. Environ. Microbiol.">
        <title>Genomic potential of Marinobacter aquaeolei, a biogeochemical 'opportunitroph'.</title>
        <authorList>
            <person name="Singer E."/>
            <person name="Webb E.A."/>
            <person name="Nelson W.C."/>
            <person name="Heidelberg J.F."/>
            <person name="Ivanova N."/>
            <person name="Pati A."/>
            <person name="Edwards K.J."/>
        </authorList>
    </citation>
    <scope>NUCLEOTIDE SEQUENCE [LARGE SCALE GENOMIC DNA]</scope>
    <source>
        <strain evidence="6">ATCC 700491 / DSM 11845 / VT8</strain>
    </source>
</reference>
<evidence type="ECO:0000256" key="3">
    <source>
        <dbReference type="SAM" id="MobiDB-lite"/>
    </source>
</evidence>
<dbReference type="eggNOG" id="COG0827">
    <property type="taxonomic scope" value="Bacteria"/>
</dbReference>
<keyword evidence="5" id="KW-0547">Nucleotide-binding</keyword>
<feature type="coiled-coil region" evidence="2">
    <location>
        <begin position="1759"/>
        <end position="1809"/>
    </location>
</feature>
<dbReference type="EMBL" id="CP000515">
    <property type="protein sequence ID" value="ABM21110.1"/>
    <property type="molecule type" value="Genomic_DNA"/>
</dbReference>
<dbReference type="GO" id="GO:0003677">
    <property type="term" value="F:DNA binding"/>
    <property type="evidence" value="ECO:0007669"/>
    <property type="project" value="InterPro"/>
</dbReference>
<dbReference type="Gene3D" id="3.40.50.150">
    <property type="entry name" value="Vaccinia Virus protein VP39"/>
    <property type="match status" value="1"/>
</dbReference>
<dbReference type="Pfam" id="PF02384">
    <property type="entry name" value="N6_Mtase"/>
    <property type="match status" value="1"/>
</dbReference>
<feature type="compositionally biased region" description="Basic and acidic residues" evidence="3">
    <location>
        <begin position="657"/>
        <end position="672"/>
    </location>
</feature>
<dbReference type="eggNOG" id="COG4646">
    <property type="taxonomic scope" value="Bacteria"/>
</dbReference>
<proteinExistence type="inferred from homology"/>
<dbReference type="InterPro" id="IPR001650">
    <property type="entry name" value="Helicase_C-like"/>
</dbReference>
<gene>
    <name evidence="5" type="ordered locus">Maqu_4259</name>
</gene>
<dbReference type="HOGENOM" id="CLU_228049_0_0_6"/>
<dbReference type="Gene3D" id="3.40.50.300">
    <property type="entry name" value="P-loop containing nucleotide triphosphate hydrolases"/>
    <property type="match status" value="2"/>
</dbReference>
<accession>A1U7Z1</accession>
<keyword evidence="5" id="KW-0067">ATP-binding</keyword>
<evidence type="ECO:0000259" key="4">
    <source>
        <dbReference type="PROSITE" id="PS51194"/>
    </source>
</evidence>
<dbReference type="RefSeq" id="WP_011783243.1">
    <property type="nucleotide sequence ID" value="NC_008738.1"/>
</dbReference>
<keyword evidence="5" id="KW-0614">Plasmid</keyword>
<keyword evidence="2" id="KW-0175">Coiled coil</keyword>
<dbReference type="InterPro" id="IPR014001">
    <property type="entry name" value="Helicase_ATP-bd"/>
</dbReference>
<dbReference type="Proteomes" id="UP000000998">
    <property type="component" value="Plasmid pMAQU01"/>
</dbReference>
<dbReference type="GO" id="GO:0004386">
    <property type="term" value="F:helicase activity"/>
    <property type="evidence" value="ECO:0007669"/>
    <property type="project" value="UniProtKB-KW"/>
</dbReference>
<keyword evidence="5" id="KW-0347">Helicase</keyword>
<feature type="domain" description="Helicase C-terminal" evidence="4">
    <location>
        <begin position="2079"/>
        <end position="2257"/>
    </location>
</feature>
<dbReference type="InterPro" id="IPR052933">
    <property type="entry name" value="DNA_Protect_Modify"/>
</dbReference>
<dbReference type="OrthoDB" id="9814088at2"/>
<dbReference type="PROSITE" id="PS51194">
    <property type="entry name" value="HELICASE_CTER"/>
    <property type="match status" value="1"/>
</dbReference>
<dbReference type="PANTHER" id="PTHR41313">
    <property type="entry name" value="ADENINE-SPECIFIC METHYLTRANSFERASE"/>
    <property type="match status" value="1"/>
</dbReference>
<dbReference type="InterPro" id="IPR027417">
    <property type="entry name" value="P-loop_NTPase"/>
</dbReference>
<keyword evidence="5" id="KW-0378">Hydrolase</keyword>
<sequence length="2570" mass="283286">MATPTLPWPNLESYNLIAQVAQDKAGKSVLLLRPSNTQEDESVSVKRAELLQTKLEDIAIKVGTQRLGAKIMRGHINVLLGPMIDTPAKMSAFLQKLYPRAPLMNLTAEQVRQFEFIREQAKKIQQAEDVTADSPFNLESLKAALPGDLDVWVPESKRSLILYTHDNTDEPILHTRTVENLTNKQAFELIQDGLKIYWEAGKTDKIGVIQERRSALENQWKEVGNDFFKLALLNFETEVLNEWEIEAKKRNTDLIEQRPWGLNDLIALRDSLKERLDGQGQVMDDRLVKKVADIENQIAEIRIAQVSVGGSEDRDTARDNVQEKEGLRGDDRLSEADVVATLGVNFAGEALYEDGNGVRFKIERGMRIQEKVALVPTRGGYESRKTERELDWLTMDEALEAPFSGLTLAMRVRGMYEAVPESQKLSNGWAGLVVNHGAHTDSVAVRALETEAGALRLLSLTVNPLADGAQPTINAQLLKVTSDGRILADGMPRQARDETLKFWASLGLSLPENAPQAARERFEAVTVNVTVNEQENTDDRTDATAGGPGTDRQSDGGSSEVPANTGGISSGVPAGGRSGGVPRSGGSVAGGNGDDVPASVASGEQSGQPAGAVVDQGSERGNTQERDGAAGDQRGTQTHAEMAVRGPGSGGGNGRDGQSEHDDSGAGDRHPDNPGVGTAGGDNAGVSGRPSATPENPLATEPTDDRGAGRPGGSQAGVSDGADGESGESEAAGTGALPGSGGTAGSPAGQPSDDHPAPTDSADAEEHEIHAGSGEDSTADADGDGSGTPAGRVDWEQFADEQTAGSAEGPQPLRGEPELEGRTASERLRDNLAAIRLLGTLEKDGSEPTYEERQQLARFSGFGGIHAHMFRTYGTAPKYVLEASRTVSEMVRDGLLESRELDSMRSTILNAHYTHSGLIGPMWEALDRMGLPLNRVLEPSCGIGNFKAFMPESVAPKVKSFTGIELDRYTARLAQAAHPDARILQSGFERTSFPDSFFDTVISNIPFGDYGMFDPEHPERRTTIHNAFFLKGLDKVRPGGVVAFITSAYVLDGKDTAVRKEIMDRAHVMGTYRLPAGTFEKTTGTEVVTDVIFLQKKGNFTPSYEPINILDTKSVSAPLTGSAQEIAGEVYQPGEMMDGFTINQAYIDQPERLLGELAVVSSQHGPKLSVLGGGSVEEQRERVSAAFESLPTDVSDDQHQTVTAEDIQQFLASNSQAATDLSELPGALSIRGEQIYVRTIRPDGSIGDEPNTKFPKNMQKRGVAAIQAMIALSELLDAETKGELSDAELDDLRAATRQHFDNWEAVEKKAKPAFSKKAWSEITKDPRAQRMAFKETYDEESRELNRPDILFQRTARPLNEQPSQAKDLPDALAISLAYTGMISETYMVSLLKEVDPEITVTKVRQQLVEQELAFIDPLTNKMVERAVYLSGNLAPKIEACRNVLEAAPEFQKNLDALEASLPAPLTASQIKVSPDAFWLPEDVMKEFLKHLGIPIEGSWGVRPYFDDVERHWRLEPSATSGKPSMAAIARENDHVLKSRWGTERRHALDLLGNLFTNTIPKVQDPIPGTEPTRYVINVEETLKAQAKHDEIKDAFDRWIFKDPQRAQSLVDLYNERFNTTVLYEPNGDHLVFPGMAESWVPRKHQSDFIWRAVSGKNSMTAHVVGAGKTLQLIGSAIRGKQMGRWRKPMVVVPNHMLEQFCNDAQSIYPNAKVLMMSAADARAANRPGFAAKCAMGDWDLVVCTHSVFEKITVPNEFEALIVERELAKLRAALDNEETKKTPKEVEKAIKRLEARLARTMDEINKGNENILNMEQIGIDFIGVDEAHYYKNLMPDTASAIPGVTNASSKRAMNMLIKTQYLRELHGDCYGVMMATGTPISNSIVECYTFTRMLRPDLLEEMGIYNFNDWMGLFGEIKHGMEMKPEGGGYQMKSRLSRFKNIPELVKMIRTFIDFKTREDLNLPSPEIVTELVSSDQTEFMEMFMKYIEARAKDVRNRQDASDRAGLIAKAIREGLHRANDKTALNDTQDEVDPDDVETPKDDILLTIATDGRKASLDPRLIHPKFEDNSESKVNKCVRNLVSIYRKFDEQKALQMVFCDFSSPTGKGIFNVYDDVREKLIKAGIPEHEIAFIHSAKTDADKEEMFAKCRSGEIRFLLGSTQKMGVGTNVQERLVALHELDPPWKPADIEQRLGRMDRQGNSFETAYSYRYVTVDSFDLFMWETLNRKLKMVNQAMRRPEDCAREIDEEIEPGYEDILSITTGNPAIREFMDARQKLDKLKRMLDSHTDAQADIGGQIIKAEKKIERIEEYLKLKTEERELVRNNTPMALHIDRPVPKLCEGPTSIVGGLKSLGGALEVLIDQCPKYRITDIGTFGGLTVQVNRMGISSAVQVQRLDGTHEALYKVNDATDMYGQEEDDDTVDHFYEAAKTLVSYVRKIGKDNGIPKTQATLETAKANLASLTEDHGKPFAYEEELQATRRRFEELTQIVGDEVNEDKQLDPLPLFKFAQAINKQTGSHQPLVSYARTIADTSGSLMTKWAADDTEDDDEDLELALSYDDDPSDGPGDGVA</sequence>
<dbReference type="CDD" id="cd02440">
    <property type="entry name" value="AdoMet_MTases"/>
    <property type="match status" value="1"/>
</dbReference>
<name>A1U7Z1_MARN8</name>
<evidence type="ECO:0000256" key="2">
    <source>
        <dbReference type="SAM" id="Coils"/>
    </source>
</evidence>
<evidence type="ECO:0000256" key="1">
    <source>
        <dbReference type="ARBA" id="ARBA00006594"/>
    </source>
</evidence>
<dbReference type="SMART" id="SM00490">
    <property type="entry name" value="HELICc"/>
    <property type="match status" value="1"/>
</dbReference>
<feature type="compositionally biased region" description="Gly residues" evidence="3">
    <location>
        <begin position="573"/>
        <end position="593"/>
    </location>
</feature>
<dbReference type="eggNOG" id="COG0553">
    <property type="taxonomic scope" value="Bacteria"/>
</dbReference>
<dbReference type="GO" id="GO:0008170">
    <property type="term" value="F:N-methyltransferase activity"/>
    <property type="evidence" value="ECO:0007669"/>
    <property type="project" value="InterPro"/>
</dbReference>
<evidence type="ECO:0000313" key="5">
    <source>
        <dbReference type="EMBL" id="ABM21110.1"/>
    </source>
</evidence>
<dbReference type="Pfam" id="PF00271">
    <property type="entry name" value="Helicase_C"/>
    <property type="match status" value="1"/>
</dbReference>
<feature type="region of interest" description="Disordered" evidence="3">
    <location>
        <begin position="529"/>
        <end position="825"/>
    </location>
</feature>
<dbReference type="PRINTS" id="PR00507">
    <property type="entry name" value="N12N6MTFRASE"/>
</dbReference>
<feature type="coiled-coil region" evidence="2">
    <location>
        <begin position="2269"/>
        <end position="2317"/>
    </location>
</feature>
<feature type="compositionally biased region" description="Basic and acidic residues" evidence="3">
    <location>
        <begin position="815"/>
        <end position="825"/>
    </location>
</feature>
<organism evidence="5 6">
    <name type="scientific">Marinobacter nauticus (strain ATCC 700491 / DSM 11845 / VT8)</name>
    <name type="common">Marinobacter aquaeolei</name>
    <dbReference type="NCBI Taxonomy" id="351348"/>
    <lineage>
        <taxon>Bacteria</taxon>
        <taxon>Pseudomonadati</taxon>
        <taxon>Pseudomonadota</taxon>
        <taxon>Gammaproteobacteria</taxon>
        <taxon>Pseudomonadales</taxon>
        <taxon>Marinobacteraceae</taxon>
        <taxon>Marinobacter</taxon>
    </lineage>
</organism>
<protein>
    <submittedName>
        <fullName evidence="5">Helicase domain protein</fullName>
    </submittedName>
</protein>
<dbReference type="InterPro" id="IPR003356">
    <property type="entry name" value="DNA_methylase_A-5"/>
</dbReference>
<dbReference type="SMART" id="SM00487">
    <property type="entry name" value="DEXDc"/>
    <property type="match status" value="1"/>
</dbReference>
<comment type="similarity">
    <text evidence="1">Belongs to the N(4)/N(6)-methyltransferase family.</text>
</comment>
<dbReference type="SUPFAM" id="SSF53335">
    <property type="entry name" value="S-adenosyl-L-methionine-dependent methyltransferases"/>
    <property type="match status" value="1"/>
</dbReference>
<dbReference type="SUPFAM" id="SSF52540">
    <property type="entry name" value="P-loop containing nucleoside triphosphate hydrolases"/>
    <property type="match status" value="2"/>
</dbReference>
<dbReference type="InterPro" id="IPR029063">
    <property type="entry name" value="SAM-dependent_MTases_sf"/>
</dbReference>
<geneLocation type="plasmid" evidence="5 6">
    <name>pMAQU01</name>
</geneLocation>
<dbReference type="PANTHER" id="PTHR41313:SF1">
    <property type="entry name" value="DNA METHYLASE ADENINE-SPECIFIC DOMAIN-CONTAINING PROTEIN"/>
    <property type="match status" value="1"/>
</dbReference>
<evidence type="ECO:0000313" key="6">
    <source>
        <dbReference type="Proteomes" id="UP000000998"/>
    </source>
</evidence>
<dbReference type="KEGG" id="maq:Maqu_4259"/>